<evidence type="ECO:0000313" key="1">
    <source>
        <dbReference type="EMBL" id="TFK74310.1"/>
    </source>
</evidence>
<reference evidence="1 2" key="1">
    <citation type="journal article" date="2019" name="Nat. Ecol. Evol.">
        <title>Megaphylogeny resolves global patterns of mushroom evolution.</title>
        <authorList>
            <person name="Varga T."/>
            <person name="Krizsan K."/>
            <person name="Foldi C."/>
            <person name="Dima B."/>
            <person name="Sanchez-Garcia M."/>
            <person name="Sanchez-Ramirez S."/>
            <person name="Szollosi G.J."/>
            <person name="Szarkandi J.G."/>
            <person name="Papp V."/>
            <person name="Albert L."/>
            <person name="Andreopoulos W."/>
            <person name="Angelini C."/>
            <person name="Antonin V."/>
            <person name="Barry K.W."/>
            <person name="Bougher N.L."/>
            <person name="Buchanan P."/>
            <person name="Buyck B."/>
            <person name="Bense V."/>
            <person name="Catcheside P."/>
            <person name="Chovatia M."/>
            <person name="Cooper J."/>
            <person name="Damon W."/>
            <person name="Desjardin D."/>
            <person name="Finy P."/>
            <person name="Geml J."/>
            <person name="Haridas S."/>
            <person name="Hughes K."/>
            <person name="Justo A."/>
            <person name="Karasinski D."/>
            <person name="Kautmanova I."/>
            <person name="Kiss B."/>
            <person name="Kocsube S."/>
            <person name="Kotiranta H."/>
            <person name="LaButti K.M."/>
            <person name="Lechner B.E."/>
            <person name="Liimatainen K."/>
            <person name="Lipzen A."/>
            <person name="Lukacs Z."/>
            <person name="Mihaltcheva S."/>
            <person name="Morgado L.N."/>
            <person name="Niskanen T."/>
            <person name="Noordeloos M.E."/>
            <person name="Ohm R.A."/>
            <person name="Ortiz-Santana B."/>
            <person name="Ovrebo C."/>
            <person name="Racz N."/>
            <person name="Riley R."/>
            <person name="Savchenko A."/>
            <person name="Shiryaev A."/>
            <person name="Soop K."/>
            <person name="Spirin V."/>
            <person name="Szebenyi C."/>
            <person name="Tomsovsky M."/>
            <person name="Tulloss R.E."/>
            <person name="Uehling J."/>
            <person name="Grigoriev I.V."/>
            <person name="Vagvolgyi C."/>
            <person name="Papp T."/>
            <person name="Martin F.M."/>
            <person name="Miettinen O."/>
            <person name="Hibbett D.S."/>
            <person name="Nagy L.G."/>
        </authorList>
    </citation>
    <scope>NUCLEOTIDE SEQUENCE [LARGE SCALE GENOMIC DNA]</scope>
    <source>
        <strain evidence="1 2">NL-1719</strain>
    </source>
</reference>
<sequence length="398" mass="45977">MAQQNPNQKPTTSTAPENMPPDAREALSRLNAVLREGAALLKSEYFWRDHAAWLETQGYKLRPRYQPGWEPDIPAFENVPPNNEEWVPMARGGIVDAIRVKDGKRVLMKRIYRSSHPYEVEITTLFGTEPLASDPRNYCVQLQDTLYPPDHPDITIIVLPFLLPINTLPFDTVGEIVDFVQQIFSGLQFIHQNHVAHRDIGVTNLMMDGVEIFPDGWNQGFPYLTPDGRRQTNFFTRTQRPPKYYFIDFGLSRRYDPSDPNPQEEAIMGGDRTVPEFQIDQETFNPFHTDIYYVGNTIRRLITEGTDIDIGYYGMDFIEPLIKDMVQDDPAKRPTIDEVVTRFEDICKKLGPWKLRSRPIPRHGGIFKGLQHHIEHWKRRIQYIAQGVPPIPSPRPSK</sequence>
<protein>
    <submittedName>
        <fullName evidence="1">Uncharacterized protein</fullName>
    </submittedName>
</protein>
<dbReference type="Proteomes" id="UP000308600">
    <property type="component" value="Unassembled WGS sequence"/>
</dbReference>
<name>A0ACD3B8Z6_9AGAR</name>
<keyword evidence="2" id="KW-1185">Reference proteome</keyword>
<evidence type="ECO:0000313" key="2">
    <source>
        <dbReference type="Proteomes" id="UP000308600"/>
    </source>
</evidence>
<proteinExistence type="predicted"/>
<accession>A0ACD3B8Z6</accession>
<dbReference type="EMBL" id="ML208269">
    <property type="protein sequence ID" value="TFK74310.1"/>
    <property type="molecule type" value="Genomic_DNA"/>
</dbReference>
<organism evidence="1 2">
    <name type="scientific">Pluteus cervinus</name>
    <dbReference type="NCBI Taxonomy" id="181527"/>
    <lineage>
        <taxon>Eukaryota</taxon>
        <taxon>Fungi</taxon>
        <taxon>Dikarya</taxon>
        <taxon>Basidiomycota</taxon>
        <taxon>Agaricomycotina</taxon>
        <taxon>Agaricomycetes</taxon>
        <taxon>Agaricomycetidae</taxon>
        <taxon>Agaricales</taxon>
        <taxon>Pluteineae</taxon>
        <taxon>Pluteaceae</taxon>
        <taxon>Pluteus</taxon>
    </lineage>
</organism>
<gene>
    <name evidence="1" type="ORF">BDN72DRAFT_833659</name>
</gene>